<gene>
    <name evidence="2" type="primary">wbxP</name>
</gene>
<dbReference type="Gene3D" id="3.40.50.2000">
    <property type="entry name" value="Glycogen Phosphorylase B"/>
    <property type="match status" value="2"/>
</dbReference>
<reference evidence="2" key="1">
    <citation type="submission" date="2013-05" db="EMBL/GenBank/DDBJ databases">
        <title>The molecular structure and virulence studies of novel O-antigen from Aeromonas hydrophila isolate of epidemic outbreaks in channel catfish.</title>
        <authorList>
            <person name="Hossain M.J."/>
            <person name="Sun D."/>
            <person name="Thurlow C."/>
            <person name="Azadi P."/>
            <person name="Terhune J.S."/>
            <person name="Liles M.R."/>
        </authorList>
    </citation>
    <scope>NUCLEOTIDE SEQUENCE</scope>
    <source>
        <strain evidence="2">GA97-22</strain>
    </source>
</reference>
<keyword evidence="2" id="KW-0808">Transferase</keyword>
<evidence type="ECO:0000259" key="1">
    <source>
        <dbReference type="Pfam" id="PF00534"/>
    </source>
</evidence>
<dbReference type="GO" id="GO:1901135">
    <property type="term" value="P:carbohydrate derivative metabolic process"/>
    <property type="evidence" value="ECO:0007669"/>
    <property type="project" value="UniProtKB-ARBA"/>
</dbReference>
<dbReference type="EMBL" id="KC999967">
    <property type="protein sequence ID" value="AID70969.1"/>
    <property type="molecule type" value="Genomic_DNA"/>
</dbReference>
<dbReference type="PANTHER" id="PTHR12526">
    <property type="entry name" value="GLYCOSYLTRANSFERASE"/>
    <property type="match status" value="1"/>
</dbReference>
<proteinExistence type="predicted"/>
<dbReference type="PANTHER" id="PTHR12526:SF628">
    <property type="entry name" value="MANNOSYLGLUCOSYLGLYCERATE SYNTHASE"/>
    <property type="match status" value="1"/>
</dbReference>
<accession>A0A068FT03</accession>
<dbReference type="RefSeq" id="WP_103471166.1">
    <property type="nucleotide sequence ID" value="NZ_PPUX01000002.1"/>
</dbReference>
<name>A0A068FT03_9GAMM</name>
<dbReference type="SUPFAM" id="SSF53756">
    <property type="entry name" value="UDP-Glycosyltransferase/glycogen phosphorylase"/>
    <property type="match status" value="1"/>
</dbReference>
<dbReference type="AlphaFoldDB" id="A0A068FT03"/>
<sequence length="324" mass="38032">MERILILTIRAKGGGAEKIIENLTNSKPSKFEWMHMEKFLDTPFLYRYVKFIWLIYRAIKCFDKIIIGTEGILGLIVFPFKVFFYKKKFILWNHCYFEDYQFFLSKKNRILYQVSYAMYPLKINASPATKKGVFVPNPYFFNKIHAANHFTNKKEFTLLSVSSLAKLKRVDLTIKLLAELPEEFSLNIFGDGVERNNLEHLVDEIGVRDRVQFLGFAKNPFYLYTCRARILIINSQTEALPTIILEAIEHSVPVIVRAYIGAEYWQKLKTVFILEDITSNLTLDIVSYFNKLSENEYVALFGHDLHILKKKHDYSYFMSQLDAF</sequence>
<dbReference type="GO" id="GO:0016757">
    <property type="term" value="F:glycosyltransferase activity"/>
    <property type="evidence" value="ECO:0007669"/>
    <property type="project" value="InterPro"/>
</dbReference>
<organism evidence="2">
    <name type="scientific">Aeromonas bestiarum</name>
    <dbReference type="NCBI Taxonomy" id="105751"/>
    <lineage>
        <taxon>Bacteria</taxon>
        <taxon>Pseudomonadati</taxon>
        <taxon>Pseudomonadota</taxon>
        <taxon>Gammaproteobacteria</taxon>
        <taxon>Aeromonadales</taxon>
        <taxon>Aeromonadaceae</taxon>
        <taxon>Aeromonas</taxon>
    </lineage>
</organism>
<dbReference type="InterPro" id="IPR001296">
    <property type="entry name" value="Glyco_trans_1"/>
</dbReference>
<feature type="domain" description="Glycosyl transferase family 1" evidence="1">
    <location>
        <begin position="147"/>
        <end position="261"/>
    </location>
</feature>
<protein>
    <submittedName>
        <fullName evidence="2">Glycosyl transferase, group 1 family protein</fullName>
    </submittedName>
</protein>
<dbReference type="Pfam" id="PF00534">
    <property type="entry name" value="Glycos_transf_1"/>
    <property type="match status" value="1"/>
</dbReference>
<evidence type="ECO:0000313" key="2">
    <source>
        <dbReference type="EMBL" id="AID70969.1"/>
    </source>
</evidence>